<feature type="signal peptide" evidence="5">
    <location>
        <begin position="1"/>
        <end position="36"/>
    </location>
</feature>
<dbReference type="Proteomes" id="UP000183832">
    <property type="component" value="Unassembled WGS sequence"/>
</dbReference>
<evidence type="ECO:0000256" key="3">
    <source>
        <dbReference type="SAM" id="MobiDB-lite"/>
    </source>
</evidence>
<dbReference type="OrthoDB" id="1741314at2759"/>
<reference evidence="6 7" key="1">
    <citation type="submission" date="2015-04" db="EMBL/GenBank/DDBJ databases">
        <authorList>
            <person name="Syromyatnikov M.Y."/>
            <person name="Popov V.N."/>
        </authorList>
    </citation>
    <scope>NUCLEOTIDE SEQUENCE [LARGE SCALE GENOMIC DNA]</scope>
</reference>
<dbReference type="SUPFAM" id="SSF52075">
    <property type="entry name" value="Outer arm dynein light chain 1"/>
    <property type="match status" value="1"/>
</dbReference>
<gene>
    <name evidence="6" type="primary">putative leucine-rich repeat</name>
    <name evidence="6" type="ORF">CLUMA_CG016361</name>
</gene>
<dbReference type="PANTHER" id="PTHR24366:SF96">
    <property type="entry name" value="LEUCINE RICH REPEAT CONTAINING 53"/>
    <property type="match status" value="1"/>
</dbReference>
<feature type="compositionally biased region" description="Acidic residues" evidence="3">
    <location>
        <begin position="258"/>
        <end position="274"/>
    </location>
</feature>
<accession>A0A1J1IYA8</accession>
<organism evidence="6 7">
    <name type="scientific">Clunio marinus</name>
    <dbReference type="NCBI Taxonomy" id="568069"/>
    <lineage>
        <taxon>Eukaryota</taxon>
        <taxon>Metazoa</taxon>
        <taxon>Ecdysozoa</taxon>
        <taxon>Arthropoda</taxon>
        <taxon>Hexapoda</taxon>
        <taxon>Insecta</taxon>
        <taxon>Pterygota</taxon>
        <taxon>Neoptera</taxon>
        <taxon>Endopterygota</taxon>
        <taxon>Diptera</taxon>
        <taxon>Nematocera</taxon>
        <taxon>Chironomoidea</taxon>
        <taxon>Chironomidae</taxon>
        <taxon>Clunio</taxon>
    </lineage>
</organism>
<feature type="transmembrane region" description="Helical" evidence="4">
    <location>
        <begin position="461"/>
        <end position="483"/>
    </location>
</feature>
<feature type="chain" id="PRO_5012091337" evidence="5">
    <location>
        <begin position="37"/>
        <end position="686"/>
    </location>
</feature>
<evidence type="ECO:0000256" key="1">
    <source>
        <dbReference type="ARBA" id="ARBA00022614"/>
    </source>
</evidence>
<feature type="compositionally biased region" description="Basic and acidic residues" evidence="3">
    <location>
        <begin position="304"/>
        <end position="321"/>
    </location>
</feature>
<sequence>MSQTNKLPKTNSLLPSINYKQFVSLIILLLVTSSTSQTPTAIYECPSGCECNETTFSAKCENLNELITSYSRKQHNFMPIKSLDLSNNQLTKLTNQLELLVNITELNLSHNQLTQVHKLNFEHLETLDLSHNQITSAKLKKLPKRVVHLKLSYNEITYLPVDFMKLKKLRSLELDGNPLNCTCNTLHVRNWITFNHVWSDKHIVCMSPPIVKGRPWLQARQNDICIEPSSTTTQRSKYNWDNYDDENEIMMGDQPQSDVDDVEYEEEAEYEDEEVKDKDSNVFDEDKEVHDEPAPDDDDDESEAKDIFEDASKKPEEKEDEKVEYEDDPQDDDDFMPVSSNSESSSTVEPEIVSGPENEDEGSGFDASAMPLTTEEDDSDESGSGIPIYIPSKDDLESSTEPEEKETIPPLGIFEDNTEAPFGGHRDVLPGKSDASVDEDKSAKISANEIETEKAGTDENFGTYVLIGILGVCLLGLIIFLAMKNRQEEKRNRRMYDVEKSGATELQDMDKRLLGKPIDKNGNGKTEQSPLMNDYPNEPLRNDEQPAPYTTFQTPDVTVEEPKAVQKDNDKLQQQPYVNGNGRIEPVHKAPSNGSIPKLPDSDDETFHPATDSPISPESLNVSPEPPKRYSPVYSPASPRNDRYSPVYSPETGRVKIKLTETPKAKTPVLVTRSRSGAGDYVNTPN</sequence>
<feature type="compositionally biased region" description="Acidic residues" evidence="3">
    <location>
        <begin position="294"/>
        <end position="303"/>
    </location>
</feature>
<dbReference type="PRINTS" id="PR00019">
    <property type="entry name" value="LEURICHRPT"/>
</dbReference>
<evidence type="ECO:0000313" key="6">
    <source>
        <dbReference type="EMBL" id="CRL03561.1"/>
    </source>
</evidence>
<keyword evidence="5" id="KW-0732">Signal</keyword>
<keyword evidence="4" id="KW-1133">Transmembrane helix</keyword>
<keyword evidence="4" id="KW-0472">Membrane</keyword>
<keyword evidence="2" id="KW-0677">Repeat</keyword>
<evidence type="ECO:0000313" key="7">
    <source>
        <dbReference type="Proteomes" id="UP000183832"/>
    </source>
</evidence>
<dbReference type="EMBL" id="CVRI01000059">
    <property type="protein sequence ID" value="CRL03561.1"/>
    <property type="molecule type" value="Genomic_DNA"/>
</dbReference>
<proteinExistence type="predicted"/>
<evidence type="ECO:0000256" key="4">
    <source>
        <dbReference type="SAM" id="Phobius"/>
    </source>
</evidence>
<keyword evidence="1" id="KW-0433">Leucine-rich repeat</keyword>
<dbReference type="AlphaFoldDB" id="A0A1J1IYA8"/>
<feature type="compositionally biased region" description="Basic and acidic residues" evidence="3">
    <location>
        <begin position="490"/>
        <end position="519"/>
    </location>
</feature>
<keyword evidence="4" id="KW-0812">Transmembrane</keyword>
<name>A0A1J1IYA8_9DIPT</name>
<feature type="region of interest" description="Disordered" evidence="3">
    <location>
        <begin position="245"/>
        <end position="443"/>
    </location>
</feature>
<feature type="compositionally biased region" description="Acidic residues" evidence="3">
    <location>
        <begin position="322"/>
        <end position="335"/>
    </location>
</feature>
<protein>
    <submittedName>
        <fullName evidence="6">CLUMA_CG016361, isoform A</fullName>
    </submittedName>
</protein>
<dbReference type="Gene3D" id="3.80.10.10">
    <property type="entry name" value="Ribonuclease Inhibitor"/>
    <property type="match status" value="1"/>
</dbReference>
<feature type="compositionally biased region" description="Basic and acidic residues" evidence="3">
    <location>
        <begin position="560"/>
        <end position="571"/>
    </location>
</feature>
<evidence type="ECO:0000256" key="5">
    <source>
        <dbReference type="SAM" id="SignalP"/>
    </source>
</evidence>
<dbReference type="STRING" id="568069.A0A1J1IYA8"/>
<feature type="region of interest" description="Disordered" evidence="3">
    <location>
        <begin position="490"/>
        <end position="649"/>
    </location>
</feature>
<dbReference type="PANTHER" id="PTHR24366">
    <property type="entry name" value="IG(IMMUNOGLOBULIN) AND LRR(LEUCINE RICH REPEAT) DOMAINS"/>
    <property type="match status" value="1"/>
</dbReference>
<feature type="compositionally biased region" description="Polar residues" evidence="3">
    <location>
        <begin position="613"/>
        <end position="622"/>
    </location>
</feature>
<dbReference type="PROSITE" id="PS51450">
    <property type="entry name" value="LRR"/>
    <property type="match status" value="3"/>
</dbReference>
<dbReference type="InterPro" id="IPR001611">
    <property type="entry name" value="Leu-rich_rpt"/>
</dbReference>
<keyword evidence="7" id="KW-1185">Reference proteome</keyword>
<dbReference type="InterPro" id="IPR032675">
    <property type="entry name" value="LRR_dom_sf"/>
</dbReference>
<evidence type="ECO:0000256" key="2">
    <source>
        <dbReference type="ARBA" id="ARBA00022737"/>
    </source>
</evidence>
<dbReference type="Pfam" id="PF13855">
    <property type="entry name" value="LRR_8"/>
    <property type="match status" value="1"/>
</dbReference>